<keyword evidence="6 16" id="KW-0235">DNA replication</keyword>
<evidence type="ECO:0000256" key="2">
    <source>
        <dbReference type="ARBA" id="ARBA00012417"/>
    </source>
</evidence>
<dbReference type="SMART" id="SM00474">
    <property type="entry name" value="35EXOc"/>
    <property type="match status" value="1"/>
</dbReference>
<comment type="catalytic activity">
    <reaction evidence="14 16">
        <text>DNA(n) + a 2'-deoxyribonucleoside 5'-triphosphate = DNA(n+1) + diphosphate</text>
        <dbReference type="Rhea" id="RHEA:22508"/>
        <dbReference type="Rhea" id="RHEA-COMP:17339"/>
        <dbReference type="Rhea" id="RHEA-COMP:17340"/>
        <dbReference type="ChEBI" id="CHEBI:33019"/>
        <dbReference type="ChEBI" id="CHEBI:61560"/>
        <dbReference type="ChEBI" id="CHEBI:173112"/>
        <dbReference type="EC" id="2.7.7.7"/>
    </reaction>
</comment>
<dbReference type="Gene3D" id="1.20.1060.10">
    <property type="entry name" value="Taq DNA Polymerase, Chain T, domain 4"/>
    <property type="match status" value="1"/>
</dbReference>
<evidence type="ECO:0000256" key="1">
    <source>
        <dbReference type="ARBA" id="ARBA00007705"/>
    </source>
</evidence>
<dbReference type="PANTHER" id="PTHR10133:SF27">
    <property type="entry name" value="DNA POLYMERASE NU"/>
    <property type="match status" value="1"/>
</dbReference>
<dbReference type="InterPro" id="IPR036279">
    <property type="entry name" value="5-3_exonuclease_C_sf"/>
</dbReference>
<dbReference type="Pfam" id="PF01367">
    <property type="entry name" value="5_3_exonuc"/>
    <property type="match status" value="1"/>
</dbReference>
<evidence type="ECO:0000313" key="21">
    <source>
        <dbReference type="Proteomes" id="UP000014227"/>
    </source>
</evidence>
<evidence type="ECO:0000256" key="7">
    <source>
        <dbReference type="ARBA" id="ARBA00022722"/>
    </source>
</evidence>
<evidence type="ECO:0000259" key="18">
    <source>
        <dbReference type="SMART" id="SM00475"/>
    </source>
</evidence>
<dbReference type="InterPro" id="IPR018320">
    <property type="entry name" value="DNA_polymerase_1"/>
</dbReference>
<keyword evidence="7" id="KW-0540">Nuclease</keyword>
<dbReference type="Gene3D" id="3.30.420.10">
    <property type="entry name" value="Ribonuclease H-like superfamily/Ribonuclease H"/>
    <property type="match status" value="1"/>
</dbReference>
<keyword evidence="4 16" id="KW-0808">Transferase</keyword>
<dbReference type="InterPro" id="IPR002298">
    <property type="entry name" value="DNA_polymerase_A"/>
</dbReference>
<dbReference type="HOGENOM" id="CLU_004675_0_0_0"/>
<dbReference type="GO" id="GO:0008408">
    <property type="term" value="F:3'-5' exonuclease activity"/>
    <property type="evidence" value="ECO:0007669"/>
    <property type="project" value="InterPro"/>
</dbReference>
<comment type="similarity">
    <text evidence="1 16">Belongs to the DNA polymerase type-A family.</text>
</comment>
<dbReference type="Proteomes" id="UP000014227">
    <property type="component" value="Chromosome I"/>
</dbReference>
<dbReference type="InterPro" id="IPR019760">
    <property type="entry name" value="DNA-dir_DNA_pol_A_CS"/>
</dbReference>
<dbReference type="InterPro" id="IPR029060">
    <property type="entry name" value="PIN-like_dom_sf"/>
</dbReference>
<dbReference type="InterPro" id="IPR002421">
    <property type="entry name" value="5-3_exonuclease"/>
</dbReference>
<dbReference type="NCBIfam" id="TIGR00593">
    <property type="entry name" value="pola"/>
    <property type="match status" value="1"/>
</dbReference>
<dbReference type="SUPFAM" id="SSF88723">
    <property type="entry name" value="PIN domain-like"/>
    <property type="match status" value="1"/>
</dbReference>
<dbReference type="PANTHER" id="PTHR10133">
    <property type="entry name" value="DNA POLYMERASE I"/>
    <property type="match status" value="1"/>
</dbReference>
<evidence type="ECO:0000256" key="13">
    <source>
        <dbReference type="ARBA" id="ARBA00023204"/>
    </source>
</evidence>
<dbReference type="SMART" id="SM00475">
    <property type="entry name" value="53EXOc"/>
    <property type="match status" value="1"/>
</dbReference>
<feature type="domain" description="DNA-directed DNA polymerase family A palm" evidence="19">
    <location>
        <begin position="673"/>
        <end position="878"/>
    </location>
</feature>
<proteinExistence type="inferred from homology"/>
<evidence type="ECO:0000256" key="9">
    <source>
        <dbReference type="ARBA" id="ARBA00022801"/>
    </source>
</evidence>
<evidence type="ECO:0000256" key="8">
    <source>
        <dbReference type="ARBA" id="ARBA00022763"/>
    </source>
</evidence>
<dbReference type="CDD" id="cd06140">
    <property type="entry name" value="DNA_polA_I_Bacillus_like_exo"/>
    <property type="match status" value="1"/>
</dbReference>
<accession>S0EX70</accession>
<dbReference type="eggNOG" id="COG0258">
    <property type="taxonomic scope" value="Bacteria"/>
</dbReference>
<dbReference type="Gene3D" id="3.30.70.370">
    <property type="match status" value="1"/>
</dbReference>
<reference evidence="21" key="1">
    <citation type="submission" date="2013-03" db="EMBL/GenBank/DDBJ databases">
        <title>Genome sequence of Chthonomonas calidirosea, the first sequenced genome from the Armatimonadetes phylum (formally candidate division OP10).</title>
        <authorList>
            <person name="Lee K.C.Y."/>
            <person name="Morgan X.C."/>
            <person name="Dunfield P.F."/>
            <person name="Tamas I."/>
            <person name="Houghton K.M."/>
            <person name="Vyssotski M."/>
            <person name="Ryan J.L.J."/>
            <person name="Lagutin K."/>
            <person name="McDonald I.R."/>
            <person name="Stott M.B."/>
        </authorList>
    </citation>
    <scope>NUCLEOTIDE SEQUENCE [LARGE SCALE GENOMIC DNA]</scope>
    <source>
        <strain evidence="21">DSM 23976 / ICMP 18418 / T49</strain>
    </source>
</reference>
<keyword evidence="10" id="KW-0269">Exonuclease</keyword>
<dbReference type="GO" id="GO:0008409">
    <property type="term" value="F:5'-3' exonuclease activity"/>
    <property type="evidence" value="ECO:0007669"/>
    <property type="project" value="InterPro"/>
</dbReference>
<dbReference type="OrthoDB" id="9806424at2"/>
<evidence type="ECO:0000259" key="17">
    <source>
        <dbReference type="SMART" id="SM00474"/>
    </source>
</evidence>
<dbReference type="eggNOG" id="COG0749">
    <property type="taxonomic scope" value="Bacteria"/>
</dbReference>
<dbReference type="CDD" id="cd09859">
    <property type="entry name" value="PIN_53EXO"/>
    <property type="match status" value="1"/>
</dbReference>
<keyword evidence="12 16" id="KW-0238">DNA-binding</keyword>
<protein>
    <recommendedName>
        <fullName evidence="3 15">DNA polymerase I</fullName>
        <ecNumber evidence="2 15">2.7.7.7</ecNumber>
    </recommendedName>
</protein>
<keyword evidence="9" id="KW-0378">Hydrolase</keyword>
<dbReference type="PROSITE" id="PS00447">
    <property type="entry name" value="DNA_POLYMERASE_A"/>
    <property type="match status" value="1"/>
</dbReference>
<dbReference type="GO" id="GO:0003887">
    <property type="term" value="F:DNA-directed DNA polymerase activity"/>
    <property type="evidence" value="ECO:0007669"/>
    <property type="project" value="UniProtKB-UniRule"/>
</dbReference>
<dbReference type="AlphaFoldDB" id="S0EX70"/>
<dbReference type="NCBIfam" id="NF004397">
    <property type="entry name" value="PRK05755.1"/>
    <property type="match status" value="1"/>
</dbReference>
<dbReference type="InterPro" id="IPR043502">
    <property type="entry name" value="DNA/RNA_pol_sf"/>
</dbReference>
<keyword evidence="5 16" id="KW-0548">Nucleotidyltransferase</keyword>
<dbReference type="Gene3D" id="1.10.150.20">
    <property type="entry name" value="5' to 3' exonuclease, C-terminal subdomain"/>
    <property type="match status" value="2"/>
</dbReference>
<dbReference type="InterPro" id="IPR002562">
    <property type="entry name" value="3'-5'_exonuclease_dom"/>
</dbReference>
<evidence type="ECO:0000256" key="14">
    <source>
        <dbReference type="ARBA" id="ARBA00049244"/>
    </source>
</evidence>
<feature type="domain" description="5'-3' exonuclease" evidence="18">
    <location>
        <begin position="9"/>
        <end position="269"/>
    </location>
</feature>
<evidence type="ECO:0000256" key="15">
    <source>
        <dbReference type="NCBIfam" id="TIGR00593"/>
    </source>
</evidence>
<dbReference type="SUPFAM" id="SSF53098">
    <property type="entry name" value="Ribonuclease H-like"/>
    <property type="match status" value="1"/>
</dbReference>
<dbReference type="InterPro" id="IPR001098">
    <property type="entry name" value="DNA-dir_DNA_pol_A_palm_dom"/>
</dbReference>
<dbReference type="SUPFAM" id="SSF56672">
    <property type="entry name" value="DNA/RNA polymerases"/>
    <property type="match status" value="1"/>
</dbReference>
<dbReference type="GO" id="GO:0003677">
    <property type="term" value="F:DNA binding"/>
    <property type="evidence" value="ECO:0007669"/>
    <property type="project" value="UniProtKB-UniRule"/>
</dbReference>
<dbReference type="FunFam" id="3.40.50.1010:FF:000001">
    <property type="entry name" value="DNA polymerase I"/>
    <property type="match status" value="1"/>
</dbReference>
<dbReference type="PATRIC" id="fig|1303518.3.peg.1088"/>
<dbReference type="Pfam" id="PF02739">
    <property type="entry name" value="5_3_exonuc_N"/>
    <property type="match status" value="1"/>
</dbReference>
<keyword evidence="13 16" id="KW-0234">DNA repair</keyword>
<evidence type="ECO:0000259" key="19">
    <source>
        <dbReference type="SMART" id="SM00482"/>
    </source>
</evidence>
<dbReference type="STRING" id="454171.CP488_00087"/>
<dbReference type="SUPFAM" id="SSF47807">
    <property type="entry name" value="5' to 3' exonuclease, C-terminal subdomain"/>
    <property type="match status" value="1"/>
</dbReference>
<keyword evidence="21" id="KW-1185">Reference proteome</keyword>
<evidence type="ECO:0000256" key="12">
    <source>
        <dbReference type="ARBA" id="ARBA00023125"/>
    </source>
</evidence>
<evidence type="ECO:0000256" key="6">
    <source>
        <dbReference type="ARBA" id="ARBA00022705"/>
    </source>
</evidence>
<dbReference type="CDD" id="cd08637">
    <property type="entry name" value="DNA_pol_A_pol_I_C"/>
    <property type="match status" value="1"/>
</dbReference>
<keyword evidence="11 16" id="KW-0239">DNA-directed DNA polymerase</keyword>
<dbReference type="FunFam" id="1.20.1060.10:FF:000001">
    <property type="entry name" value="DNA polymerase I"/>
    <property type="match status" value="1"/>
</dbReference>
<dbReference type="InterPro" id="IPR054690">
    <property type="entry name" value="DNA_polI_exonuclease"/>
</dbReference>
<dbReference type="InterPro" id="IPR008918">
    <property type="entry name" value="HhH2"/>
</dbReference>
<dbReference type="SMART" id="SM00482">
    <property type="entry name" value="POLAc"/>
    <property type="match status" value="1"/>
</dbReference>
<dbReference type="EC" id="2.7.7.7" evidence="2 15"/>
<evidence type="ECO:0000313" key="20">
    <source>
        <dbReference type="EMBL" id="CCW34891.1"/>
    </source>
</evidence>
<evidence type="ECO:0000256" key="16">
    <source>
        <dbReference type="RuleBase" id="RU004460"/>
    </source>
</evidence>
<name>S0EX70_CHTCT</name>
<sequence>MESENGVKRKLILIDGYSLLFRAFFAGQALTTSDKRPTGALYGLANMLLSVLQSDKPDAIMVCWDAHAPTFREQEFIDYKAHRPSAAPELKEQMPVARQLVSAFGIPCVELAGYEADDIIGTLAHKGKAEGYQVIVITGDSDQLQLVDDHRVIVEITQRGVSERKAYDRQAVYDRYGVWPEQIPDFKALTGDASDNIPGVPGIGEKTAAKLLQQFGTLENLLEHLDQVTPPRIQQALKEAKEQALFSKRLATIVCDVPLEVEIVPYSPSEADWQRVRAIFRDLEFRSLLARIPQPSSPLAAREEEAPEERFDVAYRPIRDAAALKHALEVVKTKGRVAIRLELEGDAPLDAKLRGVAFAVEETEGENGGFKPSSYYVAIQEPEAIGGLWSFGEGGASDQEGGYVASLQELEPLFNASGIRRLVYQAKQVLIVLQRHGVRPLPFDFDVQIAAYLLDAGRSAYPLMDIAETYLRRRLELEDAFAPAERLMVEAGAILALEQPLERQLETNGMTKVFYEIEMPLVPVLAAIEQHGLLVDVDYLSVLSQKMAEQIAKIAAEIYELAGMEFNIGSPKQLQEVLFNKLQLPRGKKTKTGYSTGADLLEQLAPRYEIARKILEYREMAKLKATYADALVRLVRPDTHRVHTSLNQTITSTGRLSSSDPNLQNIPIRSEVGRQIRRAFIAPNGYKLLSCDYSQIELRVLAHVSDDPTLIQAFLNDEDIHAATAATVFGVEVAQVTPEQRRLAKTINFAVIYGQSAFSLAATLGVETGVAHEWIQAYFARLPGVKRYIEEIKELAHRQGWVQTLFGRRRYLPDLHSGNHQIRQAAERAAINMPIQGTAADIMKLAMIRVYHHLNAREDCALLLQVHDELLFEVKEEEIEACVAEIVPLMQEAYPLKVPLKVDAKVGTDWANMENVTSPLPKR</sequence>
<dbReference type="GO" id="GO:0006261">
    <property type="term" value="P:DNA-templated DNA replication"/>
    <property type="evidence" value="ECO:0007669"/>
    <property type="project" value="UniProtKB-UniRule"/>
</dbReference>
<dbReference type="FunCoup" id="S0EX70">
    <property type="interactions" value="263"/>
</dbReference>
<dbReference type="InParanoid" id="S0EX70"/>
<evidence type="ECO:0000256" key="10">
    <source>
        <dbReference type="ARBA" id="ARBA00022839"/>
    </source>
</evidence>
<gene>
    <name evidence="16" type="primary">polA</name>
    <name evidence="20" type="ORF">CCALI_01069</name>
</gene>
<evidence type="ECO:0000256" key="5">
    <source>
        <dbReference type="ARBA" id="ARBA00022695"/>
    </source>
</evidence>
<dbReference type="InterPro" id="IPR020045">
    <property type="entry name" value="DNA_polI_H3TH"/>
</dbReference>
<keyword evidence="8 16" id="KW-0227">DNA damage</keyword>
<dbReference type="KEGG" id="ccz:CCALI_01069"/>
<dbReference type="Gene3D" id="3.40.50.1010">
    <property type="entry name" value="5'-nuclease"/>
    <property type="match status" value="1"/>
</dbReference>
<dbReference type="CDD" id="cd09898">
    <property type="entry name" value="H3TH_53EXO"/>
    <property type="match status" value="1"/>
</dbReference>
<dbReference type="InterPro" id="IPR012337">
    <property type="entry name" value="RNaseH-like_sf"/>
</dbReference>
<dbReference type="FunFam" id="1.10.150.20:FF:000002">
    <property type="entry name" value="DNA polymerase I"/>
    <property type="match status" value="1"/>
</dbReference>
<dbReference type="Pfam" id="PF00476">
    <property type="entry name" value="DNA_pol_A"/>
    <property type="match status" value="1"/>
</dbReference>
<organism evidence="20 21">
    <name type="scientific">Chthonomonas calidirosea (strain DSM 23976 / ICMP 18418 / T49)</name>
    <dbReference type="NCBI Taxonomy" id="1303518"/>
    <lineage>
        <taxon>Bacteria</taxon>
        <taxon>Bacillati</taxon>
        <taxon>Armatimonadota</taxon>
        <taxon>Chthonomonadia</taxon>
        <taxon>Chthonomonadales</taxon>
        <taxon>Chthonomonadaceae</taxon>
        <taxon>Chthonomonas</taxon>
    </lineage>
</organism>
<dbReference type="Pfam" id="PF22619">
    <property type="entry name" value="DNA_polI_exo1"/>
    <property type="match status" value="1"/>
</dbReference>
<evidence type="ECO:0000256" key="11">
    <source>
        <dbReference type="ARBA" id="ARBA00022932"/>
    </source>
</evidence>
<dbReference type="InterPro" id="IPR020046">
    <property type="entry name" value="5-3_exonucl_a-hlix_arch_N"/>
</dbReference>
<dbReference type="InterPro" id="IPR036397">
    <property type="entry name" value="RNaseH_sf"/>
</dbReference>
<dbReference type="FunFam" id="1.10.150.20:FF:000003">
    <property type="entry name" value="DNA polymerase I"/>
    <property type="match status" value="1"/>
</dbReference>
<dbReference type="SMART" id="SM00279">
    <property type="entry name" value="HhH2"/>
    <property type="match status" value="1"/>
</dbReference>
<dbReference type="GO" id="GO:0006302">
    <property type="term" value="P:double-strand break repair"/>
    <property type="evidence" value="ECO:0007669"/>
    <property type="project" value="TreeGrafter"/>
</dbReference>
<dbReference type="EMBL" id="HF951689">
    <property type="protein sequence ID" value="CCW34891.1"/>
    <property type="molecule type" value="Genomic_DNA"/>
</dbReference>
<dbReference type="PRINTS" id="PR00868">
    <property type="entry name" value="DNAPOLI"/>
</dbReference>
<feature type="domain" description="3'-5' exonuclease" evidence="17">
    <location>
        <begin position="315"/>
        <end position="506"/>
    </location>
</feature>
<dbReference type="RefSeq" id="WP_016482439.1">
    <property type="nucleotide sequence ID" value="NC_021487.1"/>
</dbReference>
<evidence type="ECO:0000256" key="3">
    <source>
        <dbReference type="ARBA" id="ARBA00020311"/>
    </source>
</evidence>
<evidence type="ECO:0000256" key="4">
    <source>
        <dbReference type="ARBA" id="ARBA00022679"/>
    </source>
</evidence>